<dbReference type="AlphaFoldDB" id="W0F9P4"/>
<dbReference type="HOGENOM" id="CLU_3397578_0_0_10"/>
<accession>W0F9P4</accession>
<dbReference type="KEGG" id="nso:NIASO_20995"/>
<sequence length="31" mass="3696">MHNNEFKQLLQLYIRHPASSIQYPYSKSSSK</sequence>
<keyword evidence="2" id="KW-1185">Reference proteome</keyword>
<dbReference type="EMBL" id="CP007035">
    <property type="protein sequence ID" value="AHF18121.1"/>
    <property type="molecule type" value="Genomic_DNA"/>
</dbReference>
<proteinExistence type="predicted"/>
<gene>
    <name evidence="1" type="ORF">NIASO_20995</name>
</gene>
<reference evidence="1 2" key="1">
    <citation type="submission" date="2013-12" db="EMBL/GenBank/DDBJ databases">
        <authorList>
            <consortium name="DOE Joint Genome Institute"/>
            <person name="Eisen J."/>
            <person name="Huntemann M."/>
            <person name="Han J."/>
            <person name="Chen A."/>
            <person name="Kyrpides N."/>
            <person name="Mavromatis K."/>
            <person name="Markowitz V."/>
            <person name="Palaniappan K."/>
            <person name="Ivanova N."/>
            <person name="Schaumberg A."/>
            <person name="Pati A."/>
            <person name="Liolios K."/>
            <person name="Nordberg H.P."/>
            <person name="Cantor M.N."/>
            <person name="Hua S.X."/>
            <person name="Woyke T."/>
        </authorList>
    </citation>
    <scope>NUCLEOTIDE SEQUENCE [LARGE SCALE GENOMIC DNA]</scope>
    <source>
        <strain evidence="2">DSM 19437</strain>
    </source>
</reference>
<protein>
    <submittedName>
        <fullName evidence="1">Uncharacterized protein</fullName>
    </submittedName>
</protein>
<name>W0F9P4_9BACT</name>
<organism evidence="1 2">
    <name type="scientific">Niabella soli DSM 19437</name>
    <dbReference type="NCBI Taxonomy" id="929713"/>
    <lineage>
        <taxon>Bacteria</taxon>
        <taxon>Pseudomonadati</taxon>
        <taxon>Bacteroidota</taxon>
        <taxon>Chitinophagia</taxon>
        <taxon>Chitinophagales</taxon>
        <taxon>Chitinophagaceae</taxon>
        <taxon>Niabella</taxon>
    </lineage>
</organism>
<evidence type="ECO:0000313" key="1">
    <source>
        <dbReference type="EMBL" id="AHF18121.1"/>
    </source>
</evidence>
<dbReference type="Proteomes" id="UP000003586">
    <property type="component" value="Chromosome"/>
</dbReference>
<evidence type="ECO:0000313" key="2">
    <source>
        <dbReference type="Proteomes" id="UP000003586"/>
    </source>
</evidence>